<reference evidence="10" key="1">
    <citation type="submission" date="2015-10" db="EMBL/GenBank/DDBJ databases">
        <authorList>
            <person name="Gilbert D.G."/>
        </authorList>
    </citation>
    <scope>NUCLEOTIDE SEQUENCE</scope>
</reference>
<dbReference type="Pfam" id="PF02771">
    <property type="entry name" value="Acyl-CoA_dh_N"/>
    <property type="match status" value="1"/>
</dbReference>
<evidence type="ECO:0000256" key="2">
    <source>
        <dbReference type="ARBA" id="ARBA00009347"/>
    </source>
</evidence>
<dbReference type="Gene3D" id="2.40.110.10">
    <property type="entry name" value="Butyryl-CoA Dehydrogenase, subunit A, domain 2"/>
    <property type="match status" value="1"/>
</dbReference>
<keyword evidence="5 10" id="KW-0560">Oxidoreductase</keyword>
<dbReference type="InterPro" id="IPR025878">
    <property type="entry name" value="Acyl-CoA_dh-like_C_dom"/>
</dbReference>
<dbReference type="InterPro" id="IPR037069">
    <property type="entry name" value="AcylCoA_DH/ox_N_sf"/>
</dbReference>
<evidence type="ECO:0000256" key="4">
    <source>
        <dbReference type="ARBA" id="ARBA00022827"/>
    </source>
</evidence>
<dbReference type="InterPro" id="IPR046373">
    <property type="entry name" value="Acyl-CoA_Oxase/DH_mid-dom_sf"/>
</dbReference>
<dbReference type="InterPro" id="IPR036250">
    <property type="entry name" value="AcylCo_DH-like_C"/>
</dbReference>
<name>A0A160TW06_9ZZZZ</name>
<feature type="domain" description="Acyl-CoA oxidase/dehydrogenase middle" evidence="7">
    <location>
        <begin position="162"/>
        <end position="266"/>
    </location>
</feature>
<dbReference type="Gene3D" id="1.20.140.10">
    <property type="entry name" value="Butyryl-CoA Dehydrogenase, subunit A, domain 3"/>
    <property type="match status" value="1"/>
</dbReference>
<dbReference type="InterPro" id="IPR009075">
    <property type="entry name" value="AcylCo_DH/oxidase_C"/>
</dbReference>
<evidence type="ECO:0000313" key="10">
    <source>
        <dbReference type="EMBL" id="CUS52913.1"/>
    </source>
</evidence>
<dbReference type="GO" id="GO:0050660">
    <property type="term" value="F:flavin adenine dinucleotide binding"/>
    <property type="evidence" value="ECO:0007669"/>
    <property type="project" value="InterPro"/>
</dbReference>
<accession>A0A160TW06</accession>
<evidence type="ECO:0000259" key="7">
    <source>
        <dbReference type="Pfam" id="PF02770"/>
    </source>
</evidence>
<dbReference type="GO" id="GO:0070991">
    <property type="term" value="F:medium-chain fatty acyl-CoA dehydrogenase activity"/>
    <property type="evidence" value="ECO:0007669"/>
    <property type="project" value="UniProtKB-EC"/>
</dbReference>
<evidence type="ECO:0000256" key="3">
    <source>
        <dbReference type="ARBA" id="ARBA00022630"/>
    </source>
</evidence>
<protein>
    <submittedName>
        <fullName evidence="10">Acyl-CoA dehydrogenase</fullName>
        <ecNumber evidence="10">1.3.8.7</ecNumber>
    </submittedName>
</protein>
<dbReference type="InterPro" id="IPR013786">
    <property type="entry name" value="AcylCoA_DH/ox_N"/>
</dbReference>
<dbReference type="AlphaFoldDB" id="A0A160TW06"/>
<dbReference type="InterPro" id="IPR006091">
    <property type="entry name" value="Acyl-CoA_Oxase/DH_mid-dom"/>
</dbReference>
<dbReference type="Pfam" id="PF00441">
    <property type="entry name" value="Acyl-CoA_dh_1"/>
    <property type="match status" value="1"/>
</dbReference>
<feature type="domain" description="Acyl-CoA dehydrogenase/oxidase N-terminal" evidence="8">
    <location>
        <begin position="79"/>
        <end position="157"/>
    </location>
</feature>
<dbReference type="SUPFAM" id="SSF47203">
    <property type="entry name" value="Acyl-CoA dehydrogenase C-terminal domain-like"/>
    <property type="match status" value="1"/>
</dbReference>
<dbReference type="EMBL" id="CZRL01000092">
    <property type="protein sequence ID" value="CUS52913.1"/>
    <property type="molecule type" value="Genomic_DNA"/>
</dbReference>
<feature type="domain" description="Acetyl-CoA dehydrogenase-like C-terminal" evidence="9">
    <location>
        <begin position="483"/>
        <end position="594"/>
    </location>
</feature>
<evidence type="ECO:0000256" key="5">
    <source>
        <dbReference type="ARBA" id="ARBA00023002"/>
    </source>
</evidence>
<dbReference type="InterPro" id="IPR052166">
    <property type="entry name" value="Diverse_Acyl-CoA_DH"/>
</dbReference>
<keyword evidence="4" id="KW-0274">FAD</keyword>
<dbReference type="PANTHER" id="PTHR42803:SF1">
    <property type="entry name" value="BROAD-SPECIFICITY LINEAR ACYL-COA DEHYDROGENASE FADE5"/>
    <property type="match status" value="1"/>
</dbReference>
<dbReference type="FunFam" id="2.40.110.10:FF:000031">
    <property type="entry name" value="Acyl-CoA dehydrogenase, putative"/>
    <property type="match status" value="1"/>
</dbReference>
<dbReference type="Gene3D" id="1.10.540.10">
    <property type="entry name" value="Acyl-CoA dehydrogenase/oxidase, N-terminal domain"/>
    <property type="match status" value="1"/>
</dbReference>
<evidence type="ECO:0000259" key="6">
    <source>
        <dbReference type="Pfam" id="PF00441"/>
    </source>
</evidence>
<evidence type="ECO:0000259" key="9">
    <source>
        <dbReference type="Pfam" id="PF12806"/>
    </source>
</evidence>
<comment type="similarity">
    <text evidence="2">Belongs to the acyl-CoA dehydrogenase family.</text>
</comment>
<dbReference type="EC" id="1.3.8.7" evidence="10"/>
<evidence type="ECO:0000256" key="1">
    <source>
        <dbReference type="ARBA" id="ARBA00001974"/>
    </source>
</evidence>
<dbReference type="Pfam" id="PF02770">
    <property type="entry name" value="Acyl-CoA_dh_M"/>
    <property type="match status" value="1"/>
</dbReference>
<gene>
    <name evidence="10" type="ORF">MGWOODY_XGa1297</name>
</gene>
<dbReference type="PANTHER" id="PTHR42803">
    <property type="entry name" value="ACYL-COA DEHYDROGENASE"/>
    <property type="match status" value="1"/>
</dbReference>
<organism evidence="10">
    <name type="scientific">hydrothermal vent metagenome</name>
    <dbReference type="NCBI Taxonomy" id="652676"/>
    <lineage>
        <taxon>unclassified sequences</taxon>
        <taxon>metagenomes</taxon>
        <taxon>ecological metagenomes</taxon>
    </lineage>
</organism>
<sequence>MPNYAAPVEDLRFVLNELVDLGEIRTMPGYEEATPDVVDAILNEAGRLASEVLAPLNRYGDVQAPAVKDGVVTTSPEWRAAYQRFAEGGWTALIFDPEYGGQGLPRVLAVAVQEMWDASNMSFGLCPLLTCSAAEAISLQGSEEQKRIYLTKLVSGEWAGTMNLTEPQAGSDLSAIRASAIPTDDDRHYLLSGQKIYITYGEHDLTSNIVHLVLARTPDAPEGVKGISLFVVPKFIPDAQGEPGERNDLRCVSLEHKLGIHGSPTAVMAYGDQGGATAYLIGEENRGLEYMFIMMNMARHAVGVEGYAIAERAYQRARSYATERVQGRAVGDPSGKRVTIIDHPDVARMMIDMKSRVEAMRAVSLYAAQAMDCSIRQPDERAKAKAQQRLDVLIPVVKGWSSEVGNLVTGVALQVHGGMGFIEETGAAQHYRDARITTIYEGTTGIQAADLVGRKLLRDGGEAIYELIEQARVDLAQINSGESETLKVIFTSVSTALDRLSGATGWILEAGIKDPRRPYASSFHYLMLWGSVAGGWQMARAAGVAARHLATGEGHQEFYRSKSLTCRHYCEQVLPESEAHYQAIISGSDTVLAAAQYI</sequence>
<evidence type="ECO:0000259" key="8">
    <source>
        <dbReference type="Pfam" id="PF02771"/>
    </source>
</evidence>
<comment type="cofactor">
    <cofactor evidence="1">
        <name>FAD</name>
        <dbReference type="ChEBI" id="CHEBI:57692"/>
    </cofactor>
</comment>
<dbReference type="SUPFAM" id="SSF56645">
    <property type="entry name" value="Acyl-CoA dehydrogenase NM domain-like"/>
    <property type="match status" value="1"/>
</dbReference>
<dbReference type="InterPro" id="IPR009100">
    <property type="entry name" value="AcylCoA_DH/oxidase_NM_dom_sf"/>
</dbReference>
<proteinExistence type="inferred from homology"/>
<feature type="domain" description="Acyl-CoA dehydrogenase/oxidase C-terminal" evidence="6">
    <location>
        <begin position="285"/>
        <end position="451"/>
    </location>
</feature>
<keyword evidence="3" id="KW-0285">Flavoprotein</keyword>
<dbReference type="Pfam" id="PF12806">
    <property type="entry name" value="Acyl-CoA_dh_C"/>
    <property type="match status" value="1"/>
</dbReference>